<dbReference type="HOGENOM" id="CLU_2569557_0_0_9"/>
<accession>C2K1D1</accession>
<name>C2K1D1_LACRM</name>
<comment type="caution">
    <text evidence="2">The sequence shown here is derived from an EMBL/GenBank/DDBJ whole genome shotgun (WGS) entry which is preliminary data.</text>
</comment>
<evidence type="ECO:0000313" key="2">
    <source>
        <dbReference type="EMBL" id="EEN78904.1"/>
    </source>
</evidence>
<reference evidence="2" key="1">
    <citation type="submission" date="2009-01" db="EMBL/GenBank/DDBJ databases">
        <authorList>
            <person name="Qin X."/>
            <person name="Bachman B."/>
            <person name="Battles P."/>
            <person name="Bell A."/>
            <person name="Bess C."/>
            <person name="Bickham C."/>
            <person name="Chaboub L."/>
            <person name="Chen D."/>
            <person name="Coyle M."/>
            <person name="Deiros D.R."/>
            <person name="Dinh H."/>
            <person name="Forbes L."/>
            <person name="Fowler G."/>
            <person name="Francisco L."/>
            <person name="Fu Q."/>
            <person name="Gubbala S."/>
            <person name="Hale W."/>
            <person name="Han Y."/>
            <person name="Hemphill L."/>
            <person name="Highlander S.K."/>
            <person name="Hirani K."/>
            <person name="Hogues M."/>
            <person name="Jackson L."/>
            <person name="Jakkamsetti A."/>
            <person name="Javaid M."/>
            <person name="Jiang H."/>
            <person name="Korchina V."/>
            <person name="Kovar C."/>
            <person name="Lara F."/>
            <person name="Lee S."/>
            <person name="Mata R."/>
            <person name="Mathew T."/>
            <person name="Moen C."/>
            <person name="Morales K."/>
            <person name="Munidasa M."/>
            <person name="Nazareth L."/>
            <person name="Ngo R."/>
            <person name="Nguyen L."/>
            <person name="Okwuonu G."/>
            <person name="Ongeri F."/>
            <person name="Patil S."/>
            <person name="Petrosino J."/>
            <person name="Pham C."/>
            <person name="Pham P."/>
            <person name="Pu L.-L."/>
            <person name="Puazo M."/>
            <person name="Raj R."/>
            <person name="Reid J."/>
            <person name="Rouhana J."/>
            <person name="Saada N."/>
            <person name="Shang Y."/>
            <person name="Simmons D."/>
            <person name="Thornton R."/>
            <person name="Warren J."/>
            <person name="Weissenberger G."/>
            <person name="Zhang J."/>
            <person name="Zhang L."/>
            <person name="Zhou C."/>
            <person name="Zhu D."/>
            <person name="Muzny D."/>
            <person name="Worley K."/>
            <person name="Gibbs R."/>
        </authorList>
    </citation>
    <scope>NUCLEOTIDE SEQUENCE [LARGE SCALE GENOMIC DNA]</scope>
    <source>
        <strain evidence="2">LMS2-1</strain>
    </source>
</reference>
<feature type="compositionally biased region" description="Polar residues" evidence="1">
    <location>
        <begin position="1"/>
        <end position="13"/>
    </location>
</feature>
<keyword evidence="3" id="KW-1185">Reference proteome</keyword>
<evidence type="ECO:0000256" key="1">
    <source>
        <dbReference type="SAM" id="MobiDB-lite"/>
    </source>
</evidence>
<organism evidence="2 3">
    <name type="scientific">Lacticaseibacillus rhamnosus (strain LMS2-1)</name>
    <dbReference type="NCBI Taxonomy" id="525361"/>
    <lineage>
        <taxon>Bacteria</taxon>
        <taxon>Bacillati</taxon>
        <taxon>Bacillota</taxon>
        <taxon>Bacilli</taxon>
        <taxon>Lactobacillales</taxon>
        <taxon>Lactobacillaceae</taxon>
        <taxon>Lacticaseibacillus</taxon>
    </lineage>
</organism>
<protein>
    <recommendedName>
        <fullName evidence="4">Alpha-galactosidase</fullName>
    </recommendedName>
</protein>
<evidence type="ECO:0008006" key="4">
    <source>
        <dbReference type="Google" id="ProtNLM"/>
    </source>
</evidence>
<dbReference type="AlphaFoldDB" id="C2K1D1"/>
<feature type="region of interest" description="Disordered" evidence="1">
    <location>
        <begin position="1"/>
        <end position="45"/>
    </location>
</feature>
<sequence length="81" mass="8729">MRSITRSQSQQSACKDLRRNGQSPAITSEAAYTPTSNRAGSRSTKKHRVLGVRGVPVSAPLGVELTYFYFGGVKMKKVGLG</sequence>
<dbReference type="AntiFam" id="ANF00266">
    <property type="entry name" value="DNA repeat translations related to WP_020751851.1"/>
</dbReference>
<feature type="compositionally biased region" description="Polar residues" evidence="1">
    <location>
        <begin position="33"/>
        <end position="42"/>
    </location>
</feature>
<evidence type="ECO:0000313" key="3">
    <source>
        <dbReference type="Proteomes" id="UP000004525"/>
    </source>
</evidence>
<proteinExistence type="predicted"/>
<dbReference type="Proteomes" id="UP000004525">
    <property type="component" value="Unassembled WGS sequence"/>
</dbReference>
<dbReference type="EMBL" id="ACIZ01000117">
    <property type="protein sequence ID" value="EEN78904.1"/>
    <property type="molecule type" value="Genomic_DNA"/>
</dbReference>
<dbReference type="NCBIfam" id="NF040509">
    <property type="entry name" value="Lacto_palin_RPT"/>
    <property type="match status" value="1"/>
</dbReference>
<gene>
    <name evidence="2" type="ORF">HMPREF0539_2966</name>
</gene>